<protein>
    <submittedName>
        <fullName evidence="2">Uncharacterized protein</fullName>
    </submittedName>
</protein>
<gene>
    <name evidence="2" type="ORF">SAMN06264855_102334</name>
</gene>
<reference evidence="2 3" key="1">
    <citation type="submission" date="2017-06" db="EMBL/GenBank/DDBJ databases">
        <authorList>
            <person name="Kim H.J."/>
            <person name="Triplett B.A."/>
        </authorList>
    </citation>
    <scope>NUCLEOTIDE SEQUENCE [LARGE SCALE GENOMIC DNA]</scope>
    <source>
        <strain evidence="2 3">DSM 8800</strain>
    </source>
</reference>
<keyword evidence="3" id="KW-1185">Reference proteome</keyword>
<feature type="compositionally biased region" description="Basic and acidic residues" evidence="1">
    <location>
        <begin position="167"/>
        <end position="181"/>
    </location>
</feature>
<accession>A0A238VGH3</accession>
<dbReference type="Proteomes" id="UP000198397">
    <property type="component" value="Unassembled WGS sequence"/>
</dbReference>
<evidence type="ECO:0000313" key="3">
    <source>
        <dbReference type="Proteomes" id="UP000198397"/>
    </source>
</evidence>
<dbReference type="EMBL" id="FZNQ01000002">
    <property type="protein sequence ID" value="SNR32619.1"/>
    <property type="molecule type" value="Genomic_DNA"/>
</dbReference>
<sequence>MATLLCRRCFPGFFSELPTGSGDRSIRYNFSQCLVLEYSCIRRFALHLVKLPNVRAPSSVSQHTIYSIGPGQNLLDGIKQIVRGHTLSTENTGGNRLARDGVSAPKLDVKYHRSHRPTASPPKSHIHGRAVATSIKCTIPNAPHRFSNGSDGYTIDLRQQAAGNTARESDKLGADRRVITG</sequence>
<organism evidence="2 3">
    <name type="scientific">Halorubrum vacuolatum</name>
    <name type="common">Natronobacterium vacuolatum</name>
    <dbReference type="NCBI Taxonomy" id="63740"/>
    <lineage>
        <taxon>Archaea</taxon>
        <taxon>Methanobacteriati</taxon>
        <taxon>Methanobacteriota</taxon>
        <taxon>Stenosarchaea group</taxon>
        <taxon>Halobacteria</taxon>
        <taxon>Halobacteriales</taxon>
        <taxon>Haloferacaceae</taxon>
        <taxon>Halorubrum</taxon>
    </lineage>
</organism>
<name>A0A238VGH3_HALVU</name>
<evidence type="ECO:0000256" key="1">
    <source>
        <dbReference type="SAM" id="MobiDB-lite"/>
    </source>
</evidence>
<feature type="region of interest" description="Disordered" evidence="1">
    <location>
        <begin position="161"/>
        <end position="181"/>
    </location>
</feature>
<proteinExistence type="predicted"/>
<dbReference type="AlphaFoldDB" id="A0A238VGH3"/>
<evidence type="ECO:0000313" key="2">
    <source>
        <dbReference type="EMBL" id="SNR32619.1"/>
    </source>
</evidence>